<name>A0A562S4V6_9BRAD</name>
<protein>
    <submittedName>
        <fullName evidence="2">Uncharacterized protein</fullName>
    </submittedName>
</protein>
<feature type="transmembrane region" description="Helical" evidence="1">
    <location>
        <begin position="34"/>
        <end position="53"/>
    </location>
</feature>
<comment type="caution">
    <text evidence="2">The sequence shown here is derived from an EMBL/GenBank/DDBJ whole genome shotgun (WGS) entry which is preliminary data.</text>
</comment>
<dbReference type="AlphaFoldDB" id="A0A562S4V6"/>
<proteinExistence type="predicted"/>
<dbReference type="Proteomes" id="UP000316291">
    <property type="component" value="Unassembled WGS sequence"/>
</dbReference>
<sequence length="396" mass="44100">MGPGSRFACPGRRRRLTRAGCHVPASILQNPWRLLLAINAAIIAGVFVHKIQLPPYVPYIHLLVDYHLGFIKRALIGAIVALFTDQVPVWLVFALGGATWLVTLGLYARLFQRTFGFTAKTLPLFVFTAGSPFFLKNFMHTLGHFDVYGCALAIVLLLMPAGSLLFVAVAALFSIVLVLIHHIHLLMYVPTIITIVVIRHYLTYGSSRGNVAFGVIALALVSALFFAAQFLGTMPIPEADFVAYLKTRMADPSRTDLLQFACIWYQPLAKEISDTWGRLPHNILGLPVFALLIWLHTPLWRFFASLIGALASETHRRLVIAALIGVSLAYLVMFAMVFDYSRWISNWAVCMVLILHAVKMLPAKQEAPMIPIEDRKTNIFGLVITLIPRVGIVRPF</sequence>
<dbReference type="EMBL" id="VLLA01000001">
    <property type="protein sequence ID" value="TWI76218.1"/>
    <property type="molecule type" value="Genomic_DNA"/>
</dbReference>
<organism evidence="2 3">
    <name type="scientific">Bradyrhizobium huanghuaihaiense</name>
    <dbReference type="NCBI Taxonomy" id="990078"/>
    <lineage>
        <taxon>Bacteria</taxon>
        <taxon>Pseudomonadati</taxon>
        <taxon>Pseudomonadota</taxon>
        <taxon>Alphaproteobacteria</taxon>
        <taxon>Hyphomicrobiales</taxon>
        <taxon>Nitrobacteraceae</taxon>
        <taxon>Bradyrhizobium</taxon>
    </lineage>
</organism>
<keyword evidence="1" id="KW-1133">Transmembrane helix</keyword>
<evidence type="ECO:0000313" key="2">
    <source>
        <dbReference type="EMBL" id="TWI76218.1"/>
    </source>
</evidence>
<feature type="transmembrane region" description="Helical" evidence="1">
    <location>
        <begin position="147"/>
        <end position="173"/>
    </location>
</feature>
<feature type="transmembrane region" description="Helical" evidence="1">
    <location>
        <begin position="59"/>
        <end position="82"/>
    </location>
</feature>
<feature type="transmembrane region" description="Helical" evidence="1">
    <location>
        <begin position="89"/>
        <end position="108"/>
    </location>
</feature>
<keyword evidence="1" id="KW-0472">Membrane</keyword>
<reference evidence="2 3" key="1">
    <citation type="journal article" date="2015" name="Stand. Genomic Sci.">
        <title>Genomic Encyclopedia of Bacterial and Archaeal Type Strains, Phase III: the genomes of soil and plant-associated and newly described type strains.</title>
        <authorList>
            <person name="Whitman W.B."/>
            <person name="Woyke T."/>
            <person name="Klenk H.P."/>
            <person name="Zhou Y."/>
            <person name="Lilburn T.G."/>
            <person name="Beck B.J."/>
            <person name="De Vos P."/>
            <person name="Vandamme P."/>
            <person name="Eisen J.A."/>
            <person name="Garrity G."/>
            <person name="Hugenholtz P."/>
            <person name="Kyrpides N.C."/>
        </authorList>
    </citation>
    <scope>NUCLEOTIDE SEQUENCE [LARGE SCALE GENOMIC DNA]</scope>
    <source>
        <strain evidence="2 3">CGMCC 1.10948</strain>
    </source>
</reference>
<feature type="transmembrane region" description="Helical" evidence="1">
    <location>
        <begin position="179"/>
        <end position="198"/>
    </location>
</feature>
<keyword evidence="3" id="KW-1185">Reference proteome</keyword>
<evidence type="ECO:0000313" key="3">
    <source>
        <dbReference type="Proteomes" id="UP000316291"/>
    </source>
</evidence>
<feature type="transmembrane region" description="Helical" evidence="1">
    <location>
        <begin position="210"/>
        <end position="231"/>
    </location>
</feature>
<feature type="transmembrane region" description="Helical" evidence="1">
    <location>
        <begin position="318"/>
        <end position="338"/>
    </location>
</feature>
<gene>
    <name evidence="2" type="ORF">IQ16_00453</name>
</gene>
<accession>A0A562S4V6</accession>
<keyword evidence="1" id="KW-0812">Transmembrane</keyword>
<feature type="transmembrane region" description="Helical" evidence="1">
    <location>
        <begin position="288"/>
        <end position="311"/>
    </location>
</feature>
<evidence type="ECO:0000256" key="1">
    <source>
        <dbReference type="SAM" id="Phobius"/>
    </source>
</evidence>